<reference evidence="2 3" key="1">
    <citation type="journal article" date="2012" name="Stand. Genomic Sci.">
        <title>Complete genome sequencing and analysis of Saprospira grandis str. Lewin, a predatory marine bacterium.</title>
        <authorList>
            <person name="Saw J.H."/>
            <person name="Yuryev A."/>
            <person name="Kanbe M."/>
            <person name="Hou S."/>
            <person name="Young A.G."/>
            <person name="Aizawa S."/>
            <person name="Alam M."/>
        </authorList>
    </citation>
    <scope>NUCLEOTIDE SEQUENCE [LARGE SCALE GENOMIC DNA]</scope>
    <source>
        <strain evidence="2 3">Lewin</strain>
    </source>
</reference>
<name>H6L9T7_SAPGL</name>
<keyword evidence="3" id="KW-1185">Reference proteome</keyword>
<gene>
    <name evidence="2" type="ordered locus">SGRA_0526</name>
</gene>
<dbReference type="RefSeq" id="WP_014373509.1">
    <property type="nucleotide sequence ID" value="NC_016940.1"/>
</dbReference>
<sequence length="378" mass="41548">MLSFWEKEQFFAPQDIVIVGAGLVGLNAALKLRQLRPKAKILVLEKGLLPAGASSRNAGFACFGSPGELYEDLKSHSWAELEELLYQRYLGLRLLRETLGDQNIAYQGGGSLELFRAEEEAQYQAILDQLPSFNKRLAPLFEGRSLFSPLAKDALKKEGLQNFSRALENSLEGQIDTGKMMRTLVQRVEMAGISIRWGAELLDWEEGARGLCLHLRFGPEQLALYSQQLLICNNGFGPRLLPDLALQPARNQVILSKRIPNLALKRPCHAQAGYVYFRPIAGRILLGGGRHLDPLGETTDELGQTAKIQDFLADYLHNVLGQKVGISQSWSGILGVGPQKKPLLGQTEEGVYYALRLGGMGVALGSLLGQKAANLLSQ</sequence>
<dbReference type="STRING" id="984262.SGRA_0526"/>
<dbReference type="EMBL" id="CP002831">
    <property type="protein sequence ID" value="AFC23265.1"/>
    <property type="molecule type" value="Genomic_DNA"/>
</dbReference>
<dbReference type="KEGG" id="sgn:SGRA_0526"/>
<organism evidence="2 3">
    <name type="scientific">Saprospira grandis (strain Lewin)</name>
    <dbReference type="NCBI Taxonomy" id="984262"/>
    <lineage>
        <taxon>Bacteria</taxon>
        <taxon>Pseudomonadati</taxon>
        <taxon>Bacteroidota</taxon>
        <taxon>Saprospiria</taxon>
        <taxon>Saprospirales</taxon>
        <taxon>Saprospiraceae</taxon>
        <taxon>Saprospira</taxon>
    </lineage>
</organism>
<dbReference type="Gene3D" id="3.30.9.10">
    <property type="entry name" value="D-Amino Acid Oxidase, subunit A, domain 2"/>
    <property type="match status" value="1"/>
</dbReference>
<dbReference type="Pfam" id="PF01266">
    <property type="entry name" value="DAO"/>
    <property type="match status" value="1"/>
</dbReference>
<dbReference type="InterPro" id="IPR006076">
    <property type="entry name" value="FAD-dep_OxRdtase"/>
</dbReference>
<dbReference type="OrthoDB" id="1491488at2"/>
<proteinExistence type="predicted"/>
<evidence type="ECO:0000259" key="1">
    <source>
        <dbReference type="Pfam" id="PF01266"/>
    </source>
</evidence>
<dbReference type="GO" id="GO:0005737">
    <property type="term" value="C:cytoplasm"/>
    <property type="evidence" value="ECO:0007669"/>
    <property type="project" value="TreeGrafter"/>
</dbReference>
<dbReference type="Gene3D" id="3.50.50.60">
    <property type="entry name" value="FAD/NAD(P)-binding domain"/>
    <property type="match status" value="1"/>
</dbReference>
<dbReference type="PANTHER" id="PTHR13847:SF281">
    <property type="entry name" value="FAD DEPENDENT OXIDOREDUCTASE DOMAIN-CONTAINING PROTEIN"/>
    <property type="match status" value="1"/>
</dbReference>
<dbReference type="HOGENOM" id="CLU_727194_0_0_10"/>
<dbReference type="SUPFAM" id="SSF51905">
    <property type="entry name" value="FAD/NAD(P)-binding domain"/>
    <property type="match status" value="1"/>
</dbReference>
<evidence type="ECO:0000313" key="3">
    <source>
        <dbReference type="Proteomes" id="UP000007519"/>
    </source>
</evidence>
<dbReference type="PANTHER" id="PTHR13847">
    <property type="entry name" value="SARCOSINE DEHYDROGENASE-RELATED"/>
    <property type="match status" value="1"/>
</dbReference>
<dbReference type="eggNOG" id="COG0665">
    <property type="taxonomic scope" value="Bacteria"/>
</dbReference>
<dbReference type="InterPro" id="IPR036188">
    <property type="entry name" value="FAD/NAD-bd_sf"/>
</dbReference>
<dbReference type="Proteomes" id="UP000007519">
    <property type="component" value="Chromosome"/>
</dbReference>
<protein>
    <submittedName>
        <fullName evidence="2">FAD dependent oxidoreductase</fullName>
    </submittedName>
</protein>
<accession>H6L9T7</accession>
<feature type="domain" description="FAD dependent oxidoreductase" evidence="1">
    <location>
        <begin position="15"/>
        <end position="375"/>
    </location>
</feature>
<evidence type="ECO:0000313" key="2">
    <source>
        <dbReference type="EMBL" id="AFC23265.1"/>
    </source>
</evidence>
<dbReference type="AlphaFoldDB" id="H6L9T7"/>